<evidence type="ECO:0000313" key="2">
    <source>
        <dbReference type="EMBL" id="MBO3663650.1"/>
    </source>
</evidence>
<name>A0A939QK75_9MICO</name>
<dbReference type="RefSeq" id="WP_208502950.1">
    <property type="nucleotide sequence ID" value="NZ_JAGFOA010000003.1"/>
</dbReference>
<organism evidence="2 3">
    <name type="scientific">Microbacterium stercoris</name>
    <dbReference type="NCBI Taxonomy" id="2820289"/>
    <lineage>
        <taxon>Bacteria</taxon>
        <taxon>Bacillati</taxon>
        <taxon>Actinomycetota</taxon>
        <taxon>Actinomycetes</taxon>
        <taxon>Micrococcales</taxon>
        <taxon>Microbacteriaceae</taxon>
        <taxon>Microbacterium</taxon>
    </lineage>
</organism>
<proteinExistence type="predicted"/>
<accession>A0A939QK75</accession>
<evidence type="ECO:0000256" key="1">
    <source>
        <dbReference type="SAM" id="Phobius"/>
    </source>
</evidence>
<keyword evidence="1" id="KW-0812">Transmembrane</keyword>
<sequence length="176" mass="17680">MSNLLVVVAIMGALGVTTAHRTGALPRALVFEAWPLVLGTRALSTTAAASVVGAVSVLAMDITFRAMSGEAIFSLSTAMSTVAVTGSAGLWGFLLGVLIRNPLLVLFVVPATLLPGQVIADVAPDAAHLLPWGAQIALSGLAPTELDAGAVIGALAGWTLALGLIACLVSSRRDGA</sequence>
<dbReference type="Proteomes" id="UP000680132">
    <property type="component" value="Unassembled WGS sequence"/>
</dbReference>
<feature type="transmembrane region" description="Helical" evidence="1">
    <location>
        <begin position="71"/>
        <end position="99"/>
    </location>
</feature>
<dbReference type="AlphaFoldDB" id="A0A939QK75"/>
<evidence type="ECO:0000313" key="3">
    <source>
        <dbReference type="Proteomes" id="UP000680132"/>
    </source>
</evidence>
<feature type="transmembrane region" description="Helical" evidence="1">
    <location>
        <begin position="43"/>
        <end position="64"/>
    </location>
</feature>
<reference evidence="2" key="1">
    <citation type="submission" date="2021-03" db="EMBL/GenBank/DDBJ databases">
        <title>Microbacterium sp. nov., a novel actinobacterium isolated from cow dung.</title>
        <authorList>
            <person name="Zhang L."/>
        </authorList>
    </citation>
    <scope>NUCLEOTIDE SEQUENCE</scope>
    <source>
        <strain evidence="2">NEAU-LLB</strain>
    </source>
</reference>
<keyword evidence="1" id="KW-1133">Transmembrane helix</keyword>
<feature type="transmembrane region" description="Helical" evidence="1">
    <location>
        <begin position="148"/>
        <end position="169"/>
    </location>
</feature>
<comment type="caution">
    <text evidence="2">The sequence shown here is derived from an EMBL/GenBank/DDBJ whole genome shotgun (WGS) entry which is preliminary data.</text>
</comment>
<keyword evidence="1" id="KW-0472">Membrane</keyword>
<protein>
    <submittedName>
        <fullName evidence="2">Uncharacterized protein</fullName>
    </submittedName>
</protein>
<dbReference type="EMBL" id="JAGFOA010000003">
    <property type="protein sequence ID" value="MBO3663650.1"/>
    <property type="molecule type" value="Genomic_DNA"/>
</dbReference>
<gene>
    <name evidence="2" type="ORF">J5V96_08985</name>
</gene>
<keyword evidence="3" id="KW-1185">Reference proteome</keyword>